<accession>A0ABM5WWG4</accession>
<feature type="transmembrane region" description="Helical" evidence="1">
    <location>
        <begin position="241"/>
        <end position="259"/>
    </location>
</feature>
<feature type="transmembrane region" description="Helical" evidence="1">
    <location>
        <begin position="423"/>
        <end position="444"/>
    </location>
</feature>
<sequence length="556" mass="61444">MHKKNQFIVLWTLLVFMLFPLQALAVDYSISKVTIDAQVTSNGTVAVTENHTYKFQDDFNGIIREIVPKKGTSIHEFTASEQGKELKVERDEELYNIFRSGENETITIELRYEIQGAVDTYADGAEFYWPFFDDRNDSDYEQMTITITPPAASEKTAFTGYDGAYQTGSLQRDGGVQFDMGKVLAGSNGDVRVIFDKHLFPSLPQKDGLVLADLAADKEQMANDAAALLAKQQAGKSIGNWLIPAAGAALLALFAWAFSHARKTKQQAKPDTPHFFVPKQKMSIPATLYFTKSSILTPAVTAAALMELVRKQKIEQLSEEKFRLIDRNPEFIHEATLIELLFDKVGDGEIFETKELESYTKQELNHASYTDSITLWQQGIQEEVKQYELYGKHPLLRGIVGTSGLAFGVASIFFGLLELFPMMVVSIIIAICFIGFCFYSPITYKGHVIREEWKQLRTAMKNLEPTAWNHLTQDEKMRAFSYLLGADEKSTNLTTLSFTTAYSDSAFADFGLFYNPVLLTGLFVAAYSSTSTSASASGAISAGGGVSGGGGGSGAF</sequence>
<dbReference type="InterPro" id="IPR048389">
    <property type="entry name" value="YciQ-like_C"/>
</dbReference>
<name>A0ABM5WWG4_9BACL</name>
<evidence type="ECO:0000256" key="2">
    <source>
        <dbReference type="SAM" id="SignalP"/>
    </source>
</evidence>
<evidence type="ECO:0000313" key="5">
    <source>
        <dbReference type="EMBL" id="ALS78689.1"/>
    </source>
</evidence>
<protein>
    <recommendedName>
        <fullName evidence="7">DUF2207 domain-containing protein</fullName>
    </recommendedName>
</protein>
<dbReference type="Pfam" id="PF09972">
    <property type="entry name" value="DUF2207"/>
    <property type="match status" value="1"/>
</dbReference>
<keyword evidence="2" id="KW-0732">Signal</keyword>
<proteinExistence type="predicted"/>
<feature type="transmembrane region" description="Helical" evidence="1">
    <location>
        <begin position="395"/>
        <end position="417"/>
    </location>
</feature>
<organism evidence="5 6">
    <name type="scientific">Planococcus kocurii</name>
    <dbReference type="NCBI Taxonomy" id="1374"/>
    <lineage>
        <taxon>Bacteria</taxon>
        <taxon>Bacillati</taxon>
        <taxon>Bacillota</taxon>
        <taxon>Bacilli</taxon>
        <taxon>Bacillales</taxon>
        <taxon>Caryophanaceae</taxon>
        <taxon>Planococcus</taxon>
    </lineage>
</organism>
<keyword evidence="1" id="KW-0812">Transmembrane</keyword>
<dbReference type="InterPro" id="IPR018702">
    <property type="entry name" value="DUF2207"/>
</dbReference>
<dbReference type="RefSeq" id="WP_058385348.1">
    <property type="nucleotide sequence ID" value="NZ_CP013661.2"/>
</dbReference>
<evidence type="ECO:0000259" key="4">
    <source>
        <dbReference type="Pfam" id="PF20990"/>
    </source>
</evidence>
<reference evidence="5" key="1">
    <citation type="submission" date="2016-01" db="EMBL/GenBank/DDBJ databases">
        <title>Complete genome of Planococcus kocurri type strain.</title>
        <authorList>
            <person name="See-Too W.S."/>
        </authorList>
    </citation>
    <scope>NUCLEOTIDE SEQUENCE [LARGE SCALE GENOMIC DNA]</scope>
    <source>
        <strain evidence="5">ATCC 43650</strain>
    </source>
</reference>
<feature type="chain" id="PRO_5047118906" description="DUF2207 domain-containing protein" evidence="2">
    <location>
        <begin position="26"/>
        <end position="556"/>
    </location>
</feature>
<gene>
    <name evidence="5" type="ORF">AUO94_08455</name>
</gene>
<dbReference type="EMBL" id="CP013661">
    <property type="protein sequence ID" value="ALS78689.1"/>
    <property type="molecule type" value="Genomic_DNA"/>
</dbReference>
<keyword evidence="1" id="KW-1133">Transmembrane helix</keyword>
<feature type="domain" description="Predicted membrane protein YciQ-like C-terminal" evidence="4">
    <location>
        <begin position="301"/>
        <end position="462"/>
    </location>
</feature>
<keyword evidence="1" id="KW-0472">Membrane</keyword>
<dbReference type="Proteomes" id="UP000065533">
    <property type="component" value="Chromosome"/>
</dbReference>
<evidence type="ECO:0008006" key="7">
    <source>
        <dbReference type="Google" id="ProtNLM"/>
    </source>
</evidence>
<keyword evidence="6" id="KW-1185">Reference proteome</keyword>
<dbReference type="Pfam" id="PF20990">
    <property type="entry name" value="DUF2207_C"/>
    <property type="match status" value="1"/>
</dbReference>
<feature type="signal peptide" evidence="2">
    <location>
        <begin position="1"/>
        <end position="25"/>
    </location>
</feature>
<evidence type="ECO:0000259" key="3">
    <source>
        <dbReference type="Pfam" id="PF09972"/>
    </source>
</evidence>
<feature type="domain" description="DUF2207" evidence="3">
    <location>
        <begin position="29"/>
        <end position="195"/>
    </location>
</feature>
<evidence type="ECO:0000313" key="6">
    <source>
        <dbReference type="Proteomes" id="UP000065533"/>
    </source>
</evidence>
<evidence type="ECO:0000256" key="1">
    <source>
        <dbReference type="SAM" id="Phobius"/>
    </source>
</evidence>